<name>A0ABY4FG07_9BACT</name>
<dbReference type="Proteomes" id="UP000831785">
    <property type="component" value="Chromosome"/>
</dbReference>
<dbReference type="RefSeq" id="WP_244724654.1">
    <property type="nucleotide sequence ID" value="NZ_CP095049.1"/>
</dbReference>
<gene>
    <name evidence="1" type="ORF">MUN80_12570</name>
</gene>
<sequence>MTLAFPPAPTTQDYTVTVQTTNLLGNMLYENTRQTTFRKQPLQKTASGWLYEVAVLNFKQTENTGLAQLDADTAQLRRRLLVETDATGALTRIANKEELRAEWAKLEPELRRKYRRSDQITPGMIAGIGQVLHGDGYLEDVLRRGYEYGTLFPALYGQSYGEEPVPGQPRIIARFLGNLDLPFTTRIKRRAETLPDVELALVVEGKVDEEAYPAEAARQGLRTMTDQYDLDTTLNSQHVESYEFDHRSALLNAAQFTIFGVQGVFMSKTVCTLQPAGA</sequence>
<reference evidence="1 2" key="1">
    <citation type="submission" date="2022-04" db="EMBL/GenBank/DDBJ databases">
        <title>Hymenobacter sp. isolated from the air.</title>
        <authorList>
            <person name="Won M."/>
            <person name="Lee C.-M."/>
            <person name="Woen H.-Y."/>
            <person name="Kwon S.-W."/>
        </authorList>
    </citation>
    <scope>NUCLEOTIDE SEQUENCE [LARGE SCALE GENOMIC DNA]</scope>
    <source>
        <strain evidence="2">5116 S-27</strain>
    </source>
</reference>
<evidence type="ECO:0000313" key="2">
    <source>
        <dbReference type="Proteomes" id="UP000831785"/>
    </source>
</evidence>
<protein>
    <submittedName>
        <fullName evidence="1">Uncharacterized protein</fullName>
    </submittedName>
</protein>
<proteinExistence type="predicted"/>
<dbReference type="EMBL" id="CP095049">
    <property type="protein sequence ID" value="UOQ55564.1"/>
    <property type="molecule type" value="Genomic_DNA"/>
</dbReference>
<keyword evidence="2" id="KW-1185">Reference proteome</keyword>
<organism evidence="1 2">
    <name type="scientific">Hymenobacter cellulosivorans</name>
    <dbReference type="NCBI Taxonomy" id="2932249"/>
    <lineage>
        <taxon>Bacteria</taxon>
        <taxon>Pseudomonadati</taxon>
        <taxon>Bacteroidota</taxon>
        <taxon>Cytophagia</taxon>
        <taxon>Cytophagales</taxon>
        <taxon>Hymenobacteraceae</taxon>
        <taxon>Hymenobacter</taxon>
    </lineage>
</organism>
<accession>A0ABY4FG07</accession>
<evidence type="ECO:0000313" key="1">
    <source>
        <dbReference type="EMBL" id="UOQ55564.1"/>
    </source>
</evidence>